<gene>
    <name evidence="2" type="primary">orf94d</name>
</gene>
<feature type="region of interest" description="Disordered" evidence="1">
    <location>
        <begin position="71"/>
        <end position="94"/>
    </location>
</feature>
<name>A0A650GBL0_RAPSA</name>
<reference evidence="2" key="1">
    <citation type="submission" date="2019-06" db="EMBL/GenBank/DDBJ databases">
        <title>Complete mitochondrial genome sequencing of NWB CMS and Normal type.</title>
        <authorList>
            <person name="Zhang L."/>
            <person name="Wang Q."/>
            <person name="Wang Y."/>
        </authorList>
    </citation>
    <scope>NUCLEOTIDE SEQUENCE</scope>
    <source>
        <strain evidence="2">YB-B</strain>
    </source>
</reference>
<keyword evidence="2" id="KW-0496">Mitochondrion</keyword>
<protein>
    <submittedName>
        <fullName evidence="2">Uncharacterized protein</fullName>
    </submittedName>
</protein>
<feature type="compositionally biased region" description="Basic and acidic residues" evidence="1">
    <location>
        <begin position="77"/>
        <end position="94"/>
    </location>
</feature>
<evidence type="ECO:0000313" key="2">
    <source>
        <dbReference type="EMBL" id="QGW48582.1"/>
    </source>
</evidence>
<organism evidence="2">
    <name type="scientific">Raphanus sativus</name>
    <name type="common">Radish</name>
    <name type="synonym">Raphanus raphanistrum var. sativus</name>
    <dbReference type="NCBI Taxonomy" id="3726"/>
    <lineage>
        <taxon>Eukaryota</taxon>
        <taxon>Viridiplantae</taxon>
        <taxon>Streptophyta</taxon>
        <taxon>Embryophyta</taxon>
        <taxon>Tracheophyta</taxon>
        <taxon>Spermatophyta</taxon>
        <taxon>Magnoliopsida</taxon>
        <taxon>eudicotyledons</taxon>
        <taxon>Gunneridae</taxon>
        <taxon>Pentapetalae</taxon>
        <taxon>rosids</taxon>
        <taxon>malvids</taxon>
        <taxon>Brassicales</taxon>
        <taxon>Brassicaceae</taxon>
        <taxon>Brassiceae</taxon>
        <taxon>Raphanus</taxon>
    </lineage>
</organism>
<proteinExistence type="predicted"/>
<dbReference type="EMBL" id="MN056359">
    <property type="protein sequence ID" value="QGW48582.1"/>
    <property type="molecule type" value="Genomic_DNA"/>
</dbReference>
<geneLocation type="mitochondrion" evidence="2"/>
<dbReference type="AlphaFoldDB" id="A0A650GBL0"/>
<sequence>MIPVDCMRIPALRRVGELRQEGRVMLTNAKERACKQQQKSSSLRNLLTLVSLAILWSLLLASEKRIVSFGRPQTGRNRQEIKHKSRGQMERDTA</sequence>
<evidence type="ECO:0000256" key="1">
    <source>
        <dbReference type="SAM" id="MobiDB-lite"/>
    </source>
</evidence>
<accession>A0A650GBL0</accession>